<dbReference type="AlphaFoldDB" id="A0A1M7YCC8"/>
<dbReference type="OrthoDB" id="9804799at2"/>
<dbReference type="PANTHER" id="PTHR34978:SF3">
    <property type="entry name" value="SLR0241 PROTEIN"/>
    <property type="match status" value="1"/>
</dbReference>
<feature type="transmembrane region" description="Helical" evidence="1">
    <location>
        <begin position="6"/>
        <end position="29"/>
    </location>
</feature>
<dbReference type="Proteomes" id="UP000184612">
    <property type="component" value="Unassembled WGS sequence"/>
</dbReference>
<evidence type="ECO:0000256" key="1">
    <source>
        <dbReference type="SAM" id="Phobius"/>
    </source>
</evidence>
<keyword evidence="1" id="KW-0472">Membrane</keyword>
<protein>
    <submittedName>
        <fullName evidence="3">Signal transducer regulating beta-lactamase production, contains metallopeptidase domain</fullName>
    </submittedName>
</protein>
<evidence type="ECO:0000313" key="3">
    <source>
        <dbReference type="EMBL" id="SHO50287.1"/>
    </source>
</evidence>
<dbReference type="PANTHER" id="PTHR34978">
    <property type="entry name" value="POSSIBLE SENSOR-TRANSDUCER PROTEIN BLAR"/>
    <property type="match status" value="1"/>
</dbReference>
<name>A0A1M7YCC8_9FIRM</name>
<dbReference type="EMBL" id="FRFD01000007">
    <property type="protein sequence ID" value="SHO50287.1"/>
    <property type="molecule type" value="Genomic_DNA"/>
</dbReference>
<evidence type="ECO:0000259" key="2">
    <source>
        <dbReference type="Pfam" id="PF05569"/>
    </source>
</evidence>
<feature type="domain" description="Peptidase M56" evidence="2">
    <location>
        <begin position="8"/>
        <end position="280"/>
    </location>
</feature>
<sequence length="621" mass="70583">MLDRLFLQILNMSFNASVVILFVLFVRILLKKAPKVFSYSLWSVVLFRLICPFSFESIFSILPTKANPISQDIVYAPTPKIDTGVTVINNAINQSLPAAAPHASVNSLQVWAFLGEIVWLAGIVILLSYNIVSLLKLKKRLRNAVCEDNNIYIVKQLDTPFVMGIFRPRIYLPNTLSAEENQYILLHEQTHIKHFDHVVKLLSFFVLCLYWFNPLVWVAFFISGRDMEMTCDEAVIKQLGNTVKKEYSSSLLALATGRRTVGGTPLAFGEGDTKSRIKNILNYKKPGFWAVIVALIVVVGICAGLMANPITRSGLSWEKPTLAAQDIKFYWTDSNGKTELESDFEDNHVTVPFDKIVDYATGDCNNDGKEDVVILIQYSNSERSFIASRVYLSQGNNTFDYQRELMSEIDQKYHGQSAKEELNYVRERLNGTPSPQNPFSAYKDVLQNKTEFITTSYAESGTKTIYLDQLLKGGLETYKFLNFTVLDMDGDEVPEIVIQYCLTNDYPYPDYVEVLHYSDGTVYGYNFSYRGLYSLKSDGTFNWSNGADDNGYAKLRFTLNNCEYDNIAYCEPNLPGDSYFIDGQAVTESEYQAFMENQENKKDAIWYDFTKENIDNQLSAN</sequence>
<dbReference type="InterPro" id="IPR028994">
    <property type="entry name" value="Integrin_alpha_N"/>
</dbReference>
<dbReference type="RefSeq" id="WP_073589347.1">
    <property type="nucleotide sequence ID" value="NZ_FRFD01000007.1"/>
</dbReference>
<reference evidence="3 4" key="1">
    <citation type="submission" date="2016-12" db="EMBL/GenBank/DDBJ databases">
        <authorList>
            <person name="Song W.-J."/>
            <person name="Kurnit D.M."/>
        </authorList>
    </citation>
    <scope>NUCLEOTIDE SEQUENCE [LARGE SCALE GENOMIC DNA]</scope>
    <source>
        <strain evidence="3 4">DSM 12503</strain>
    </source>
</reference>
<dbReference type="Pfam" id="PF05569">
    <property type="entry name" value="Peptidase_M56"/>
    <property type="match status" value="1"/>
</dbReference>
<feature type="transmembrane region" description="Helical" evidence="1">
    <location>
        <begin position="110"/>
        <end position="132"/>
    </location>
</feature>
<feature type="transmembrane region" description="Helical" evidence="1">
    <location>
        <begin position="288"/>
        <end position="307"/>
    </location>
</feature>
<accession>A0A1M7YCC8</accession>
<feature type="transmembrane region" description="Helical" evidence="1">
    <location>
        <begin position="36"/>
        <end position="55"/>
    </location>
</feature>
<proteinExistence type="predicted"/>
<dbReference type="InterPro" id="IPR008756">
    <property type="entry name" value="Peptidase_M56"/>
</dbReference>
<keyword evidence="1" id="KW-1133">Transmembrane helix</keyword>
<dbReference type="InterPro" id="IPR052173">
    <property type="entry name" value="Beta-lactam_resp_regulator"/>
</dbReference>
<organism evidence="3 4">
    <name type="scientific">Anaerocolumna xylanovorans DSM 12503</name>
    <dbReference type="NCBI Taxonomy" id="1121345"/>
    <lineage>
        <taxon>Bacteria</taxon>
        <taxon>Bacillati</taxon>
        <taxon>Bacillota</taxon>
        <taxon>Clostridia</taxon>
        <taxon>Lachnospirales</taxon>
        <taxon>Lachnospiraceae</taxon>
        <taxon>Anaerocolumna</taxon>
    </lineage>
</organism>
<evidence type="ECO:0000313" key="4">
    <source>
        <dbReference type="Proteomes" id="UP000184612"/>
    </source>
</evidence>
<dbReference type="CDD" id="cd07341">
    <property type="entry name" value="M56_BlaR1_MecR1_like"/>
    <property type="match status" value="1"/>
</dbReference>
<feature type="transmembrane region" description="Helical" evidence="1">
    <location>
        <begin position="201"/>
        <end position="222"/>
    </location>
</feature>
<dbReference type="SUPFAM" id="SSF69318">
    <property type="entry name" value="Integrin alpha N-terminal domain"/>
    <property type="match status" value="1"/>
</dbReference>
<keyword evidence="4" id="KW-1185">Reference proteome</keyword>
<keyword evidence="1" id="KW-0812">Transmembrane</keyword>
<dbReference type="STRING" id="1121345.SAMN02745217_02674"/>
<gene>
    <name evidence="3" type="ORF">SAMN02745217_02674</name>
</gene>